<feature type="compositionally biased region" description="Low complexity" evidence="1">
    <location>
        <begin position="391"/>
        <end position="400"/>
    </location>
</feature>
<evidence type="ECO:0008006" key="4">
    <source>
        <dbReference type="Google" id="ProtNLM"/>
    </source>
</evidence>
<dbReference type="RefSeq" id="XP_007761216.1">
    <property type="nucleotide sequence ID" value="XM_007763026.1"/>
</dbReference>
<keyword evidence="3" id="KW-1185">Reference proteome</keyword>
<proteinExistence type="predicted"/>
<dbReference type="STRING" id="1182544.W9VV98"/>
<evidence type="ECO:0000256" key="1">
    <source>
        <dbReference type="SAM" id="MobiDB-lite"/>
    </source>
</evidence>
<dbReference type="VEuPathDB" id="FungiDB:A1O7_09037"/>
<dbReference type="AlphaFoldDB" id="W9VV98"/>
<feature type="region of interest" description="Disordered" evidence="1">
    <location>
        <begin position="370"/>
        <end position="407"/>
    </location>
</feature>
<accession>W9VV98</accession>
<dbReference type="OrthoDB" id="4153769at2759"/>
<dbReference type="HOGENOM" id="CLU_027722_0_0_1"/>
<name>W9VV98_9EURO</name>
<organism evidence="2 3">
    <name type="scientific">Cladophialophora yegresii CBS 114405</name>
    <dbReference type="NCBI Taxonomy" id="1182544"/>
    <lineage>
        <taxon>Eukaryota</taxon>
        <taxon>Fungi</taxon>
        <taxon>Dikarya</taxon>
        <taxon>Ascomycota</taxon>
        <taxon>Pezizomycotina</taxon>
        <taxon>Eurotiomycetes</taxon>
        <taxon>Chaetothyriomycetidae</taxon>
        <taxon>Chaetothyriales</taxon>
        <taxon>Herpotrichiellaceae</taxon>
        <taxon>Cladophialophora</taxon>
    </lineage>
</organism>
<gene>
    <name evidence="2" type="ORF">A1O7_09037</name>
</gene>
<sequence>MPMTKNIQVLINYYCVMVLTGTHVDKTEVLPPHLQPARRYANLRDIALRAIMQDKVEFTSLMVIMSSRMVHLSRIALTGLARPEYYMHLALAAVRERMLDFQARGVPGDNILVHGMHSLALSDWICQRFEAASTHVRAAKVLLPLLNLEDPLDMHIAQGVFNVDQMIAIETGWLPELPLMADPGPLDEARMSVIREEVEACKSGRREPVAYPYSPIPNASRLSNAMMSHQVDFLADASTTMDFSLGSGFERALEADLIRPELASILVDLLDVLTVAKLVWRTPTATRDDADWMCKRARAICYRLLAVPMLLPSPETSAHAAKTEALRLASLLMVLRCTNRMSFRSAQPNMRRLRRALSLHGIGTNWSPAPGLRRSAAHAEPHHSSNKDTCTDTGTDTGTDTETDTNKSADTYTYAHDENALLLWILLTGHFSAQGEPEEELWFLMRAAYVAERHLGIGDLDGLKDVMGRYLYSRTQQERSLIVVSLHLVRSRSRSG</sequence>
<dbReference type="GeneID" id="19183601"/>
<comment type="caution">
    <text evidence="2">The sequence shown here is derived from an EMBL/GenBank/DDBJ whole genome shotgun (WGS) entry which is preliminary data.</text>
</comment>
<dbReference type="EMBL" id="AMGW01000006">
    <property type="protein sequence ID" value="EXJ56106.1"/>
    <property type="molecule type" value="Genomic_DNA"/>
</dbReference>
<dbReference type="Proteomes" id="UP000019473">
    <property type="component" value="Unassembled WGS sequence"/>
</dbReference>
<dbReference type="PANTHER" id="PTHR37540:SF5">
    <property type="entry name" value="TRANSCRIPTION FACTOR DOMAIN-CONTAINING PROTEIN"/>
    <property type="match status" value="1"/>
</dbReference>
<feature type="compositionally biased region" description="Basic and acidic residues" evidence="1">
    <location>
        <begin position="377"/>
        <end position="390"/>
    </location>
</feature>
<evidence type="ECO:0000313" key="3">
    <source>
        <dbReference type="Proteomes" id="UP000019473"/>
    </source>
</evidence>
<reference evidence="2 3" key="1">
    <citation type="submission" date="2013-03" db="EMBL/GenBank/DDBJ databases">
        <title>The Genome Sequence of Cladophialophora yegresii CBS 114405.</title>
        <authorList>
            <consortium name="The Broad Institute Genomics Platform"/>
            <person name="Cuomo C."/>
            <person name="de Hoog S."/>
            <person name="Gorbushina A."/>
            <person name="Walker B."/>
            <person name="Young S.K."/>
            <person name="Zeng Q."/>
            <person name="Gargeya S."/>
            <person name="Fitzgerald M."/>
            <person name="Haas B."/>
            <person name="Abouelleil A."/>
            <person name="Allen A.W."/>
            <person name="Alvarado L."/>
            <person name="Arachchi H.M."/>
            <person name="Berlin A.M."/>
            <person name="Chapman S.B."/>
            <person name="Gainer-Dewar J."/>
            <person name="Goldberg J."/>
            <person name="Griggs A."/>
            <person name="Gujja S."/>
            <person name="Hansen M."/>
            <person name="Howarth C."/>
            <person name="Imamovic A."/>
            <person name="Ireland A."/>
            <person name="Larimer J."/>
            <person name="McCowan C."/>
            <person name="Murphy C."/>
            <person name="Pearson M."/>
            <person name="Poon T.W."/>
            <person name="Priest M."/>
            <person name="Roberts A."/>
            <person name="Saif S."/>
            <person name="Shea T."/>
            <person name="Sisk P."/>
            <person name="Sykes S."/>
            <person name="Wortman J."/>
            <person name="Nusbaum C."/>
            <person name="Birren B."/>
        </authorList>
    </citation>
    <scope>NUCLEOTIDE SEQUENCE [LARGE SCALE GENOMIC DNA]</scope>
    <source>
        <strain evidence="2 3">CBS 114405</strain>
    </source>
</reference>
<evidence type="ECO:0000313" key="2">
    <source>
        <dbReference type="EMBL" id="EXJ56106.1"/>
    </source>
</evidence>
<protein>
    <recommendedName>
        <fullName evidence="4">Transcription factor domain-containing protein</fullName>
    </recommendedName>
</protein>
<dbReference type="PANTHER" id="PTHR37540">
    <property type="entry name" value="TRANSCRIPTION FACTOR (ACR-2), PUTATIVE-RELATED-RELATED"/>
    <property type="match status" value="1"/>
</dbReference>